<dbReference type="OrthoDB" id="417798at2759"/>
<dbReference type="PROSITE" id="PS50234">
    <property type="entry name" value="VWFA"/>
    <property type="match status" value="1"/>
</dbReference>
<dbReference type="PaxDb" id="55529-EKX40297"/>
<dbReference type="EnsemblProtists" id="EKX40297">
    <property type="protein sequence ID" value="EKX40297"/>
    <property type="gene ID" value="GUITHDRAFT_142802"/>
</dbReference>
<dbReference type="RefSeq" id="XP_005827277.1">
    <property type="nucleotide sequence ID" value="XM_005827220.1"/>
</dbReference>
<dbReference type="CDD" id="cd00198">
    <property type="entry name" value="vWFA"/>
    <property type="match status" value="1"/>
</dbReference>
<dbReference type="InterPro" id="IPR003593">
    <property type="entry name" value="AAA+_ATPase"/>
</dbReference>
<protein>
    <recommendedName>
        <fullName evidence="3">VWFA domain-containing protein</fullName>
    </recommendedName>
</protein>
<dbReference type="SUPFAM" id="SSF53300">
    <property type="entry name" value="vWA-like"/>
    <property type="match status" value="1"/>
</dbReference>
<proteinExistence type="predicted"/>
<evidence type="ECO:0000256" key="1">
    <source>
        <dbReference type="ARBA" id="ARBA00004229"/>
    </source>
</evidence>
<dbReference type="Gene3D" id="3.40.50.300">
    <property type="entry name" value="P-loop containing nucleotide triphosphate hydrolases"/>
    <property type="match status" value="1"/>
</dbReference>
<organism evidence="4">
    <name type="scientific">Guillardia theta (strain CCMP2712)</name>
    <name type="common">Cryptophyte</name>
    <dbReference type="NCBI Taxonomy" id="905079"/>
    <lineage>
        <taxon>Eukaryota</taxon>
        <taxon>Cryptophyceae</taxon>
        <taxon>Pyrenomonadales</taxon>
        <taxon>Geminigeraceae</taxon>
        <taxon>Guillardia</taxon>
    </lineage>
</organism>
<gene>
    <name evidence="4" type="ORF">GUITHDRAFT_142802</name>
</gene>
<feature type="region of interest" description="Disordered" evidence="2">
    <location>
        <begin position="1"/>
        <end position="27"/>
    </location>
</feature>
<dbReference type="SMART" id="SM00327">
    <property type="entry name" value="VWA"/>
    <property type="match status" value="1"/>
</dbReference>
<dbReference type="Pfam" id="PF00092">
    <property type="entry name" value="VWA"/>
    <property type="match status" value="1"/>
</dbReference>
<feature type="domain" description="VWFA" evidence="3">
    <location>
        <begin position="2088"/>
        <end position="2263"/>
    </location>
</feature>
<evidence type="ECO:0000313" key="4">
    <source>
        <dbReference type="EMBL" id="EKX40297.1"/>
    </source>
</evidence>
<dbReference type="HOGENOM" id="CLU_224006_0_0_1"/>
<reference evidence="6" key="2">
    <citation type="submission" date="2012-11" db="EMBL/GenBank/DDBJ databases">
        <authorList>
            <person name="Kuo A."/>
            <person name="Curtis B.A."/>
            <person name="Tanifuji G."/>
            <person name="Burki F."/>
            <person name="Gruber A."/>
            <person name="Irimia M."/>
            <person name="Maruyama S."/>
            <person name="Arias M.C."/>
            <person name="Ball S.G."/>
            <person name="Gile G.H."/>
            <person name="Hirakawa Y."/>
            <person name="Hopkins J.F."/>
            <person name="Rensing S.A."/>
            <person name="Schmutz J."/>
            <person name="Symeonidi A."/>
            <person name="Elias M."/>
            <person name="Eveleigh R.J."/>
            <person name="Herman E.K."/>
            <person name="Klute M.J."/>
            <person name="Nakayama T."/>
            <person name="Obornik M."/>
            <person name="Reyes-Prieto A."/>
            <person name="Armbrust E.V."/>
            <person name="Aves S.J."/>
            <person name="Beiko R.G."/>
            <person name="Coutinho P."/>
            <person name="Dacks J.B."/>
            <person name="Durnford D.G."/>
            <person name="Fast N.M."/>
            <person name="Green B.R."/>
            <person name="Grisdale C."/>
            <person name="Hempe F."/>
            <person name="Henrissat B."/>
            <person name="Hoppner M.P."/>
            <person name="Ishida K.-I."/>
            <person name="Kim E."/>
            <person name="Koreny L."/>
            <person name="Kroth P.G."/>
            <person name="Liu Y."/>
            <person name="Malik S.-B."/>
            <person name="Maier U.G."/>
            <person name="McRose D."/>
            <person name="Mock T."/>
            <person name="Neilson J.A."/>
            <person name="Onodera N.T."/>
            <person name="Poole A.M."/>
            <person name="Pritham E.J."/>
            <person name="Richards T.A."/>
            <person name="Rocap G."/>
            <person name="Roy S.W."/>
            <person name="Sarai C."/>
            <person name="Schaack S."/>
            <person name="Shirato S."/>
            <person name="Slamovits C.H."/>
            <person name="Spencer D.F."/>
            <person name="Suzuki S."/>
            <person name="Worden A.Z."/>
            <person name="Zauner S."/>
            <person name="Barry K."/>
            <person name="Bell C."/>
            <person name="Bharti A.K."/>
            <person name="Crow J.A."/>
            <person name="Grimwood J."/>
            <person name="Kramer R."/>
            <person name="Lindquist E."/>
            <person name="Lucas S."/>
            <person name="Salamov A."/>
            <person name="McFadden G.I."/>
            <person name="Lane C.E."/>
            <person name="Keeling P.J."/>
            <person name="Gray M.W."/>
            <person name="Grigoriev I.V."/>
            <person name="Archibald J.M."/>
        </authorList>
    </citation>
    <scope>NUCLEOTIDE SEQUENCE</scope>
    <source>
        <strain evidence="6">CCMP2712</strain>
    </source>
</reference>
<reference evidence="5" key="3">
    <citation type="submission" date="2016-03" db="UniProtKB">
        <authorList>
            <consortium name="EnsemblProtists"/>
        </authorList>
    </citation>
    <scope>IDENTIFICATION</scope>
</reference>
<name>L1IW48_GUITC</name>
<dbReference type="InterPro" id="IPR036465">
    <property type="entry name" value="vWFA_dom_sf"/>
</dbReference>
<dbReference type="Proteomes" id="UP000011087">
    <property type="component" value="Unassembled WGS sequence"/>
</dbReference>
<dbReference type="KEGG" id="gtt:GUITHDRAFT_142802"/>
<accession>L1IW48</accession>
<keyword evidence="6" id="KW-1185">Reference proteome</keyword>
<evidence type="ECO:0000313" key="5">
    <source>
        <dbReference type="EnsemblProtists" id="EKX40297"/>
    </source>
</evidence>
<evidence type="ECO:0000256" key="2">
    <source>
        <dbReference type="SAM" id="MobiDB-lite"/>
    </source>
</evidence>
<dbReference type="Gene3D" id="3.40.50.410">
    <property type="entry name" value="von Willebrand factor, type A domain"/>
    <property type="match status" value="1"/>
</dbReference>
<sequence length="4079" mass="462229">MTNTAGMSDASFSDAEDIDGDINSQSGRNALHNEATAVPRALAPSSNAQGNRPPETGFNEVWFTNTQAIYLMNVRQRGKEACLWREALKFWHSRIQNAPYERVKISVARKVLVAARLTGLNQPIYYETFRRLGPRILENEESNMDSLLEAMRPLHSDSNWYRRFYGAEDRWDRDFLSYHLEKLTGVSTSTEKHTEEKFGFSIVHVRSKRYHPVEMAAILRGLVGTTRDKMPGDLDANLTEEWLKRAEKLEDLQNDELNNVYTEVQMFIIRCMEHYYRAQQSLESAMRRAADVGVIPFCKLDSVDRYDFENTELDRFYHDHPGGQETATLEQIEGYVNEEKRVWDKWKSVLDFEGVPEPQIFKFLDDLSAPSMMTNLTSYIKVYMERKVNLRENARRAGRLACVREAILESQKQVQDAKTMHGEGRRIAVFGYKMAHNEKKGVPESEEKSVVVRMVSLYRKTDSNDSRQELDSRLFEIGLSLSGNYLNFDLSVEHDDTVDVLKTCGLGIETSDSISFYQFVNRDKHSPNAKTVEEILSQTNPSTPKFTHILLVLNDKRSEGGSHFQDISDAGSRFLIDLREVGNVKTEGVGYSALAVEPIASVCQVGESTEVLPFYRLAVLMPPSAVYQTGTGRLTATAPRGQGFMESAEVIAEVLGLNAIDRQNMTQDDYSNLIMKEIENNALVLYYASVQLLHAVHPDLANLVTKFWESKMKGAFENLNRLSVTEQESRRIVLNLITAGSSNSFENDNFNVVSPEASDADRSVHFVGMRANLNKRIAIVSEDHLTYLPTIISKETHFAQEEVFVEESNFESLFLKLKQANPTSITFLYVNITGKITADQMNQLITLPAPAFKMIFRHSNSILKLLEFSPSFKDLIYRPDSIRESIDQKFLPISFSRQSAVGSVLNETYDRLCKTPQELCRSYWCKETPLKYAMECGRWLQTVREWMDQPVSQADKMESFIRILVCSDHSWTANTIYESAYEAVKIRLIDAGDRSNFDNLKEFLSENSELRITGARAEEKNRQKNVNSSIKCPTIILSRASFLPQRKLEVLISRCFKSNVKIVLLVTCPLVSLCRFRIYQDSRSPPTWIHAPILTQRNNIYPEKNIDKYGLICRGLKLMFSLDHIITDTQKGFIEEFMRGGMQNLNLLNFLDQNDDLLRVENKHVLEEIFSNLSKADQPIMVPCKVLEEECKTLAGLLARHVNHYIRCTSESWTDEMPLICFADFCRQPCVRFLSQLHRIEAYIHFLCQNTDEGSSLVHREKNLPFGLPLIQTANLGDANVHCANNPGRLLCAELSYHQSHLHDNRSKYPMYLDPGKGDAIIRHQEIMEHQSIVGAELNWEEMFVKWQTGPELTSEVFKHICTHSPSRIMLLLSLSPSQIVNLTLGKDGIQEIERDYSACQGLLHSLPTDKFYVLRSRTAAIWWLLLVSGSTAVLTNDYFEEDQILLLKNGIFFETKGSDDQVTSGEKLQLYLSVARAMIALDKVETLSEQHAIRDFIMSEKNKVEISKMLSDPSLRIGRALMSVCLSKENLTKILQETYGSVMKNILGGWLEWAKDADSVAMVDMVNTSTSIAARVRPKALLHLVKSANPPYKLTLFRDGILVPSLEAIKAAHGEEKAFDFYAEFLNGLCTQQTRALAVEMIEVLSEHGFEPPVLFPSDLIPEPWSLIYKTFADNECARDLMQMALSHKFDLPFESSKKLCTVYIMHFKNKTFEEADLLKHVELLHNELSRSTMFTVMNATPEESNESFLALLWFCWWACPARSLQLRHSPQPGSWMLFKKVARAADPSFSSLQGLSNLARFTLAPHTLPASMFNAIKRNVIGTKNLIENENYVVGQAQKAGWPVYSFRCHSRHLPRSCVDFLIKSMENSQFPGLQFQEKEKFRRMFPITDKGVTPELVLHNLNILLHIDDTLNSIDETKIQEQRAQIFLTGLAWFYAAGMSLEDLGKMSGSRLKQTLNNNLLKMRKIWSQPKFTTEMVYCPLPVYMDVRFRSGKDNIPLFQGNSDSESLTIQWLLTLLLQFDVRDMGPITRYLQHTKKIRDGETYDQNFPLKLMEEVMESIAHKLEQKYSQVDFSAEYKDDPANFHVIFVLDDSGSMAGSGWASLVAAVRTFFNIRKTASAKDMISMVAFNSSARTLCKNITLDDALAKLDAYLVLKGGGTSFGPALSEVDRILSQTDNSQLPPVILFMSDGDSHENGEREMQLLYSKYSQYGLQVNTLAFGTSLQVDKLKRLAECGHGTFLEAIDGSALEAKFADVATNLKETSRNPAIAQRDFTTNEAQMQSRVVEDMVTIADFFSQLRSCDGEAIIQSCVQGLCSGLKRCSDKLQVTVADTLYTLIGITPVNEGFEVVCMLREWQRQNIVYSSSVLNEIEYIATNLYAKYDYKQLSQRLLDLVGSKKRRNHKHKHYVRCPAQTLLPQKIEDILNAGRELKIYEDIIFKEGFEFHTSSAPAVETADRGSMARRRAKNVENKRFANFDHVRDHDRQSPQVLVERKTLTLFKTAFSSDRLRPQQSKSSRVTGKLRRDMNQAERTISARKLVSLNIKDGYGIVHIVPGLNPVLRSPGDSRKIPLSQQTNLRRRQQKSFDEAELGQLAEIEAIFSHNGGAWEHLNNLPRLSTITAKGFYLRKNLEGDWMVLLGAASLDSAKNPPVFLYTLLDVCKLAVLDFDAAVLETIKSIVQMSYFAAQKARGWDADELKEIDQVLNELRRISDEQGEEENLFCDYIRSENIVCEAILRIMDEIKEDDNGLNTVLEYLDLPSLEQDLNVESQCLTHLGEAMSNNLSLIVGIRDWVPRSQMVFTLKLAEHNQSSFLARLDDANGGDELEINEEVDGELRISFEANNDEPYLVRFDNDGTRNANAVLNNLITAHEHITQQKFMEQSVEFLTSITRRKRLNAQSVWTQHFEDSDSEGEEKQQEKVYTKKTDDNTKRLIDSAKKERNLGQGQEEKVTYIDDVHDLPTDNPESNSGTAQNSLFPATWGYGNRVCSKFAVMSLSGEKVPLYQVQIDVKRLKIKYNERDGLPIVYVFHKSLLVKSLEHYLKVKTKKSNISGDTDISEHIYDLLSHRSDLLSWLCNLVRSPLPEDAKSWFLNQLEKGPTTARVPSLCIEDSSSGSIGGDLNLLVIAHCVAISLPSPNHCLSLFQRSFHVPPHFLPFCKRKNDLYGVHIVRGGTLGELKKHGAIVEVCDLGYDALTRSKDNASMYLTIIGHFSAYTWLVYVTGLDSIEDALLKWLAEYTRIHPWRFVYLENTQTSWNFSENRDRCVYEFAPAPIERSIRNEADLQSEHVVRLRPTHIQPYPRMKESIAKFEAVNGKPFYSSWEKTERFVSEFFGGEGGSKSEKDFADYRTSLKDIMLEAKPCLVLLCSPPGAGKSFFSNQIAEELKGRHQMSKAFIDGSDDRLVDMALTEILECEIADSSAHLFLIVDEFHMLKDVHKVQLFQWLRLNVRRLHVLLIANRKDSRDLEHLKQLKEDGTKIGIEPERVVDIVTRLGNTLLSEVMDAKKTRNGSGIRKWMHCARCIFGGEAVSLRGIAELEDILSQTSSISAEKLAGFLLNKVPTVSTITAQQFAEAFLAAMEGAKRGEDPILSITRSLKGMVASMFQAALLTENADNLGMDFPDFVSFGLDRAYDAPPALRIAAWCCHMRAQARKDPASGGVERCSKMDDPQVMFENKLVDQCGFPLQLEVECNNELAEGIAFSWGGDYSRLEDIIDAVKHGHSVDWNDVQNKCWNTEPVQDSSLLVELLSVCTSPAKVLSALKNDNLCSLLKKSSPSDSLAIAKDILKYQIGMENAEEDKYLSPYRTALWMTILYDNSLDSPQALLRAMGQPDGGSSDRPTETESTLVDCLIWASTHMQDMISCKMSDNAEEKTVFLIQTLVSLSRKMILADEPIERISRLWGGMFAQLLSCSDEEDPRLSFNDVLLHVALYSEDCYDLWEEPLPALWAVAKGKGTASQITDLWSKHRQLLFGNNDAELGVWRILPESSSSMLHPRLAGGILCTDGEIDLQLQMAILTRGGDVDMEFVGVTDRNYNNAMRLLGAALETISKDDVSKVNVKDGKFRSLVMEALQNLQN</sequence>
<reference evidence="4 6" key="1">
    <citation type="journal article" date="2012" name="Nature">
        <title>Algal genomes reveal evolutionary mosaicism and the fate of nucleomorphs.</title>
        <authorList>
            <consortium name="DOE Joint Genome Institute"/>
            <person name="Curtis B.A."/>
            <person name="Tanifuji G."/>
            <person name="Burki F."/>
            <person name="Gruber A."/>
            <person name="Irimia M."/>
            <person name="Maruyama S."/>
            <person name="Arias M.C."/>
            <person name="Ball S.G."/>
            <person name="Gile G.H."/>
            <person name="Hirakawa Y."/>
            <person name="Hopkins J.F."/>
            <person name="Kuo A."/>
            <person name="Rensing S.A."/>
            <person name="Schmutz J."/>
            <person name="Symeonidi A."/>
            <person name="Elias M."/>
            <person name="Eveleigh R.J."/>
            <person name="Herman E.K."/>
            <person name="Klute M.J."/>
            <person name="Nakayama T."/>
            <person name="Obornik M."/>
            <person name="Reyes-Prieto A."/>
            <person name="Armbrust E.V."/>
            <person name="Aves S.J."/>
            <person name="Beiko R.G."/>
            <person name="Coutinho P."/>
            <person name="Dacks J.B."/>
            <person name="Durnford D.G."/>
            <person name="Fast N.M."/>
            <person name="Green B.R."/>
            <person name="Grisdale C.J."/>
            <person name="Hempel F."/>
            <person name="Henrissat B."/>
            <person name="Hoppner M.P."/>
            <person name="Ishida K."/>
            <person name="Kim E."/>
            <person name="Koreny L."/>
            <person name="Kroth P.G."/>
            <person name="Liu Y."/>
            <person name="Malik S.B."/>
            <person name="Maier U.G."/>
            <person name="McRose D."/>
            <person name="Mock T."/>
            <person name="Neilson J.A."/>
            <person name="Onodera N.T."/>
            <person name="Poole A.M."/>
            <person name="Pritham E.J."/>
            <person name="Richards T.A."/>
            <person name="Rocap G."/>
            <person name="Roy S.W."/>
            <person name="Sarai C."/>
            <person name="Schaack S."/>
            <person name="Shirato S."/>
            <person name="Slamovits C.H."/>
            <person name="Spencer D.F."/>
            <person name="Suzuki S."/>
            <person name="Worden A.Z."/>
            <person name="Zauner S."/>
            <person name="Barry K."/>
            <person name="Bell C."/>
            <person name="Bharti A.K."/>
            <person name="Crow J.A."/>
            <person name="Grimwood J."/>
            <person name="Kramer R."/>
            <person name="Lindquist E."/>
            <person name="Lucas S."/>
            <person name="Salamov A."/>
            <person name="McFadden G.I."/>
            <person name="Lane C.E."/>
            <person name="Keeling P.J."/>
            <person name="Gray M.W."/>
            <person name="Grigoriev I.V."/>
            <person name="Archibald J.M."/>
        </authorList>
    </citation>
    <scope>NUCLEOTIDE SEQUENCE</scope>
    <source>
        <strain evidence="4 6">CCMP2712</strain>
    </source>
</reference>
<comment type="subcellular location">
    <subcellularLocation>
        <location evidence="1">Plastid</location>
        <location evidence="1">Chloroplast</location>
    </subcellularLocation>
</comment>
<dbReference type="EMBL" id="JH993032">
    <property type="protein sequence ID" value="EKX40297.1"/>
    <property type="molecule type" value="Genomic_DNA"/>
</dbReference>
<dbReference type="InterPro" id="IPR002035">
    <property type="entry name" value="VWF_A"/>
</dbReference>
<dbReference type="GO" id="GO:0009507">
    <property type="term" value="C:chloroplast"/>
    <property type="evidence" value="ECO:0007669"/>
    <property type="project" value="UniProtKB-SubCell"/>
</dbReference>
<dbReference type="SMART" id="SM00382">
    <property type="entry name" value="AAA"/>
    <property type="match status" value="1"/>
</dbReference>
<dbReference type="InterPro" id="IPR027417">
    <property type="entry name" value="P-loop_NTPase"/>
</dbReference>
<dbReference type="GeneID" id="17297148"/>
<evidence type="ECO:0000259" key="3">
    <source>
        <dbReference type="PROSITE" id="PS50234"/>
    </source>
</evidence>
<evidence type="ECO:0000313" key="6">
    <source>
        <dbReference type="Proteomes" id="UP000011087"/>
    </source>
</evidence>
<dbReference type="SUPFAM" id="SSF52540">
    <property type="entry name" value="P-loop containing nucleoside triphosphate hydrolases"/>
    <property type="match status" value="1"/>
</dbReference>